<name>A0A2U1TH03_9MICO</name>
<dbReference type="NCBIfam" id="NF006940">
    <property type="entry name" value="PRK09422.1"/>
    <property type="match status" value="1"/>
</dbReference>
<evidence type="ECO:0000256" key="2">
    <source>
        <dbReference type="ARBA" id="ARBA00008072"/>
    </source>
</evidence>
<keyword evidence="7" id="KW-0560">Oxidoreductase</keyword>
<reference evidence="14" key="1">
    <citation type="submission" date="2018-04" db="EMBL/GenBank/DDBJ databases">
        <authorList>
            <person name="Liu S."/>
            <person name="Wang Z."/>
            <person name="Li J."/>
        </authorList>
    </citation>
    <scope>NUCLEOTIDE SEQUENCE [LARGE SCALE GENOMIC DNA]</scope>
    <source>
        <strain evidence="14">622</strain>
    </source>
</reference>
<dbReference type="Gene3D" id="3.40.50.720">
    <property type="entry name" value="NAD(P)-binding Rossmann-like Domain"/>
    <property type="match status" value="1"/>
</dbReference>
<feature type="domain" description="Enoyl reductase (ER)" evidence="12">
    <location>
        <begin position="8"/>
        <end position="334"/>
    </location>
</feature>
<evidence type="ECO:0000256" key="9">
    <source>
        <dbReference type="ARBA" id="ARBA00049164"/>
    </source>
</evidence>
<dbReference type="FunFam" id="3.90.180.10:FF:000002">
    <property type="entry name" value="Alcohol dehydrogenase AdhP"/>
    <property type="match status" value="1"/>
</dbReference>
<dbReference type="InterPro" id="IPR013154">
    <property type="entry name" value="ADH-like_N"/>
</dbReference>
<dbReference type="RefSeq" id="WP_108962018.1">
    <property type="nucleotide sequence ID" value="NZ_QEFB01000001.1"/>
</dbReference>
<dbReference type="SUPFAM" id="SSF50129">
    <property type="entry name" value="GroES-like"/>
    <property type="match status" value="1"/>
</dbReference>
<evidence type="ECO:0000313" key="14">
    <source>
        <dbReference type="Proteomes" id="UP000244962"/>
    </source>
</evidence>
<keyword evidence="14" id="KW-1185">Reference proteome</keyword>
<evidence type="ECO:0000256" key="5">
    <source>
        <dbReference type="ARBA" id="ARBA00022723"/>
    </source>
</evidence>
<dbReference type="Gene3D" id="3.90.180.10">
    <property type="entry name" value="Medium-chain alcohol dehydrogenases, catalytic domain"/>
    <property type="match status" value="1"/>
</dbReference>
<sequence>MKAAVVTSFTEPLEIQQRDVPEPGPGEVLIRLETCGLCHTDIHAAHGDWPVKPSPPFVPGHEGVGIVEKLGDGVTSRAVGDRVAIPWLGYACGECRYCIDGRETLCENQRNSGYSVDGAFAEYAVASARFVVQVPEGISPIEAAPLTCAGVTTYKALKVAHIVPTERVTIFGIGGLGHLAVQYGRIMGGSVIAVDVEDAKLDLAKDLGAEHVVNAAKGDPVEAIREIGGADVALVLAASPRVFEQAFASLNRGGRLICVGLPADQEMSVSIFDTVIKGLSIIGSIVGTRQDLAEVFALHAAGHTRIIAETRPLEGVNDAIAEVLAGKVPARLVFEY</sequence>
<accession>A0A2U1TH03</accession>
<evidence type="ECO:0000313" key="13">
    <source>
        <dbReference type="EMBL" id="PWC08159.1"/>
    </source>
</evidence>
<evidence type="ECO:0000259" key="12">
    <source>
        <dbReference type="SMART" id="SM00829"/>
    </source>
</evidence>
<evidence type="ECO:0000256" key="10">
    <source>
        <dbReference type="ARBA" id="ARBA00049243"/>
    </source>
</evidence>
<dbReference type="PROSITE" id="PS00059">
    <property type="entry name" value="ADH_ZINC"/>
    <property type="match status" value="1"/>
</dbReference>
<organism evidence="13 14">
    <name type="scientific">Mycetocola zhujimingii</name>
    <dbReference type="NCBI Taxonomy" id="2079792"/>
    <lineage>
        <taxon>Bacteria</taxon>
        <taxon>Bacillati</taxon>
        <taxon>Actinomycetota</taxon>
        <taxon>Actinomycetes</taxon>
        <taxon>Micrococcales</taxon>
        <taxon>Microbacteriaceae</taxon>
        <taxon>Mycetocola</taxon>
    </lineage>
</organism>
<proteinExistence type="inferred from homology"/>
<dbReference type="InterPro" id="IPR013149">
    <property type="entry name" value="ADH-like_C"/>
</dbReference>
<dbReference type="Pfam" id="PF08240">
    <property type="entry name" value="ADH_N"/>
    <property type="match status" value="1"/>
</dbReference>
<evidence type="ECO:0000256" key="6">
    <source>
        <dbReference type="ARBA" id="ARBA00022833"/>
    </source>
</evidence>
<dbReference type="GO" id="GO:0008270">
    <property type="term" value="F:zinc ion binding"/>
    <property type="evidence" value="ECO:0007669"/>
    <property type="project" value="InterPro"/>
</dbReference>
<gene>
    <name evidence="13" type="ORF">DF223_02050</name>
</gene>
<protein>
    <recommendedName>
        <fullName evidence="4">Alcohol dehydrogenase</fullName>
        <ecNumber evidence="3">1.1.1.1</ecNumber>
    </recommendedName>
</protein>
<evidence type="ECO:0000256" key="11">
    <source>
        <dbReference type="RuleBase" id="RU361277"/>
    </source>
</evidence>
<dbReference type="InterPro" id="IPR036291">
    <property type="entry name" value="NAD(P)-bd_dom_sf"/>
</dbReference>
<dbReference type="CDD" id="cd08297">
    <property type="entry name" value="CAD3"/>
    <property type="match status" value="1"/>
</dbReference>
<dbReference type="SMART" id="SM00829">
    <property type="entry name" value="PKS_ER"/>
    <property type="match status" value="1"/>
</dbReference>
<comment type="cofactor">
    <cofactor evidence="1 11">
        <name>Zn(2+)</name>
        <dbReference type="ChEBI" id="CHEBI:29105"/>
    </cofactor>
</comment>
<comment type="caution">
    <text evidence="13">The sequence shown here is derived from an EMBL/GenBank/DDBJ whole genome shotgun (WGS) entry which is preliminary data.</text>
</comment>
<dbReference type="EC" id="1.1.1.1" evidence="3"/>
<dbReference type="FunFam" id="3.40.50.720:FF:000039">
    <property type="entry name" value="Alcohol dehydrogenase AdhP"/>
    <property type="match status" value="1"/>
</dbReference>
<keyword evidence="5 11" id="KW-0479">Metal-binding</keyword>
<dbReference type="GO" id="GO:0004022">
    <property type="term" value="F:alcohol dehydrogenase (NAD+) activity"/>
    <property type="evidence" value="ECO:0007669"/>
    <property type="project" value="UniProtKB-EC"/>
</dbReference>
<dbReference type="EMBL" id="QEFB01000001">
    <property type="protein sequence ID" value="PWC08159.1"/>
    <property type="molecule type" value="Genomic_DNA"/>
</dbReference>
<dbReference type="PANTHER" id="PTHR42940:SF8">
    <property type="entry name" value="VACUOLAR PROTEIN SORTING-ASSOCIATED PROTEIN 11"/>
    <property type="match status" value="1"/>
</dbReference>
<dbReference type="SUPFAM" id="SSF51735">
    <property type="entry name" value="NAD(P)-binding Rossmann-fold domains"/>
    <property type="match status" value="1"/>
</dbReference>
<comment type="catalytic activity">
    <reaction evidence="9">
        <text>a secondary alcohol + NAD(+) = a ketone + NADH + H(+)</text>
        <dbReference type="Rhea" id="RHEA:10740"/>
        <dbReference type="ChEBI" id="CHEBI:15378"/>
        <dbReference type="ChEBI" id="CHEBI:17087"/>
        <dbReference type="ChEBI" id="CHEBI:35681"/>
        <dbReference type="ChEBI" id="CHEBI:57540"/>
        <dbReference type="ChEBI" id="CHEBI:57945"/>
        <dbReference type="EC" id="1.1.1.1"/>
    </reaction>
</comment>
<comment type="similarity">
    <text evidence="2 11">Belongs to the zinc-containing alcohol dehydrogenase family.</text>
</comment>
<evidence type="ECO:0000256" key="4">
    <source>
        <dbReference type="ARBA" id="ARBA00016352"/>
    </source>
</evidence>
<dbReference type="InterPro" id="IPR011032">
    <property type="entry name" value="GroES-like_sf"/>
</dbReference>
<keyword evidence="6 11" id="KW-0862">Zinc</keyword>
<evidence type="ECO:0000256" key="1">
    <source>
        <dbReference type="ARBA" id="ARBA00001947"/>
    </source>
</evidence>
<dbReference type="PANTHER" id="PTHR42940">
    <property type="entry name" value="ALCOHOL DEHYDROGENASE 1-RELATED"/>
    <property type="match status" value="1"/>
</dbReference>
<dbReference type="AlphaFoldDB" id="A0A2U1TH03"/>
<dbReference type="InterPro" id="IPR002328">
    <property type="entry name" value="ADH_Zn_CS"/>
</dbReference>
<dbReference type="Proteomes" id="UP000244962">
    <property type="component" value="Unassembled WGS sequence"/>
</dbReference>
<evidence type="ECO:0000256" key="7">
    <source>
        <dbReference type="ARBA" id="ARBA00023002"/>
    </source>
</evidence>
<evidence type="ECO:0000256" key="3">
    <source>
        <dbReference type="ARBA" id="ARBA00013190"/>
    </source>
</evidence>
<dbReference type="Pfam" id="PF00107">
    <property type="entry name" value="ADH_zinc_N"/>
    <property type="match status" value="1"/>
</dbReference>
<keyword evidence="8" id="KW-0520">NAD</keyword>
<comment type="catalytic activity">
    <reaction evidence="10">
        <text>a primary alcohol + NAD(+) = an aldehyde + NADH + H(+)</text>
        <dbReference type="Rhea" id="RHEA:10736"/>
        <dbReference type="ChEBI" id="CHEBI:15378"/>
        <dbReference type="ChEBI" id="CHEBI:15734"/>
        <dbReference type="ChEBI" id="CHEBI:17478"/>
        <dbReference type="ChEBI" id="CHEBI:57540"/>
        <dbReference type="ChEBI" id="CHEBI:57945"/>
        <dbReference type="EC" id="1.1.1.1"/>
    </reaction>
</comment>
<evidence type="ECO:0000256" key="8">
    <source>
        <dbReference type="ARBA" id="ARBA00023027"/>
    </source>
</evidence>
<dbReference type="InterPro" id="IPR020843">
    <property type="entry name" value="ER"/>
</dbReference>